<dbReference type="EMBL" id="JAAIUW010000004">
    <property type="protein sequence ID" value="KAF7836728.1"/>
    <property type="molecule type" value="Genomic_DNA"/>
</dbReference>
<accession>A0A834X382</accession>
<dbReference type="AlphaFoldDB" id="A0A834X382"/>
<feature type="compositionally biased region" description="Basic and acidic residues" evidence="1">
    <location>
        <begin position="7"/>
        <end position="20"/>
    </location>
</feature>
<dbReference type="Proteomes" id="UP000634136">
    <property type="component" value="Unassembled WGS sequence"/>
</dbReference>
<gene>
    <name evidence="2" type="ORF">G2W53_011587</name>
</gene>
<proteinExistence type="predicted"/>
<protein>
    <submittedName>
        <fullName evidence="2">Uncharacterized protein</fullName>
    </submittedName>
</protein>
<sequence length="20" mass="2315">MECEGCNGRERKEEKGKSDE</sequence>
<comment type="caution">
    <text evidence="2">The sequence shown here is derived from an EMBL/GenBank/DDBJ whole genome shotgun (WGS) entry which is preliminary data.</text>
</comment>
<keyword evidence="3" id="KW-1185">Reference proteome</keyword>
<evidence type="ECO:0000256" key="1">
    <source>
        <dbReference type="SAM" id="MobiDB-lite"/>
    </source>
</evidence>
<evidence type="ECO:0000313" key="2">
    <source>
        <dbReference type="EMBL" id="KAF7836728.1"/>
    </source>
</evidence>
<evidence type="ECO:0000313" key="3">
    <source>
        <dbReference type="Proteomes" id="UP000634136"/>
    </source>
</evidence>
<organism evidence="2 3">
    <name type="scientific">Senna tora</name>
    <dbReference type="NCBI Taxonomy" id="362788"/>
    <lineage>
        <taxon>Eukaryota</taxon>
        <taxon>Viridiplantae</taxon>
        <taxon>Streptophyta</taxon>
        <taxon>Embryophyta</taxon>
        <taxon>Tracheophyta</taxon>
        <taxon>Spermatophyta</taxon>
        <taxon>Magnoliopsida</taxon>
        <taxon>eudicotyledons</taxon>
        <taxon>Gunneridae</taxon>
        <taxon>Pentapetalae</taxon>
        <taxon>rosids</taxon>
        <taxon>fabids</taxon>
        <taxon>Fabales</taxon>
        <taxon>Fabaceae</taxon>
        <taxon>Caesalpinioideae</taxon>
        <taxon>Cassia clade</taxon>
        <taxon>Senna</taxon>
    </lineage>
</organism>
<name>A0A834X382_9FABA</name>
<reference evidence="2" key="1">
    <citation type="submission" date="2020-09" db="EMBL/GenBank/DDBJ databases">
        <title>Genome-Enabled Discovery of Anthraquinone Biosynthesis in Senna tora.</title>
        <authorList>
            <person name="Kang S.-H."/>
            <person name="Pandey R.P."/>
            <person name="Lee C.-M."/>
            <person name="Sim J.-S."/>
            <person name="Jeong J.-T."/>
            <person name="Choi B.-S."/>
            <person name="Jung M."/>
            <person name="Ginzburg D."/>
            <person name="Zhao K."/>
            <person name="Won S.Y."/>
            <person name="Oh T.-J."/>
            <person name="Yu Y."/>
            <person name="Kim N.-H."/>
            <person name="Lee O.R."/>
            <person name="Lee T.-H."/>
            <person name="Bashyal P."/>
            <person name="Kim T.-S."/>
            <person name="Lee W.-H."/>
            <person name="Kawkins C."/>
            <person name="Kim C.-K."/>
            <person name="Kim J.S."/>
            <person name="Ahn B.O."/>
            <person name="Rhee S.Y."/>
            <person name="Sohng J.K."/>
        </authorList>
    </citation>
    <scope>NUCLEOTIDE SEQUENCE</scope>
    <source>
        <tissue evidence="2">Leaf</tissue>
    </source>
</reference>
<feature type="region of interest" description="Disordered" evidence="1">
    <location>
        <begin position="1"/>
        <end position="20"/>
    </location>
</feature>